<dbReference type="InterPro" id="IPR045155">
    <property type="entry name" value="Beta-lactam_cat"/>
</dbReference>
<dbReference type="PANTHER" id="PTHR35333">
    <property type="entry name" value="BETA-LACTAMASE"/>
    <property type="match status" value="1"/>
</dbReference>
<feature type="domain" description="Beta-lactamase class A catalytic" evidence="2">
    <location>
        <begin position="43"/>
        <end position="271"/>
    </location>
</feature>
<evidence type="ECO:0000256" key="1">
    <source>
        <dbReference type="SAM" id="MobiDB-lite"/>
    </source>
</evidence>
<proteinExistence type="predicted"/>
<name>A0A5M9ZPY6_9BIFI</name>
<organism evidence="3 4">
    <name type="scientific">Bifidobacterium myosotis</name>
    <dbReference type="NCBI Taxonomy" id="1630166"/>
    <lineage>
        <taxon>Bacteria</taxon>
        <taxon>Bacillati</taxon>
        <taxon>Actinomycetota</taxon>
        <taxon>Actinomycetes</taxon>
        <taxon>Bifidobacteriales</taxon>
        <taxon>Bifidobacteriaceae</taxon>
        <taxon>Bifidobacterium</taxon>
    </lineage>
</organism>
<reference evidence="3 4" key="1">
    <citation type="journal article" date="2019" name="Syst. Appl. Microbiol.">
        <title>Characterization of Bifidobacterium species in feaces of the Egyptian fruit bat: Description of B. vespertilionis sp. nov. and B. rousetti sp. nov.</title>
        <authorList>
            <person name="Modesto M."/>
            <person name="Satti M."/>
            <person name="Watanabe K."/>
            <person name="Puglisi E."/>
            <person name="Morelli L."/>
            <person name="Huang C.-H."/>
            <person name="Liou J.-S."/>
            <person name="Miyashita M."/>
            <person name="Tamura T."/>
            <person name="Saito S."/>
            <person name="Mori K."/>
            <person name="Huang L."/>
            <person name="Sciavilla P."/>
            <person name="Sandri C."/>
            <person name="Spiezio C."/>
            <person name="Vitali F."/>
            <person name="Cavalieri D."/>
            <person name="Perpetuini G."/>
            <person name="Tofalo R."/>
            <person name="Bonetti A."/>
            <person name="Arita M."/>
            <person name="Mattarelli P."/>
        </authorList>
    </citation>
    <scope>NUCLEOTIDE SEQUENCE [LARGE SCALE GENOMIC DNA]</scope>
    <source>
        <strain evidence="3 4">RST17</strain>
    </source>
</reference>
<dbReference type="PANTHER" id="PTHR35333:SF3">
    <property type="entry name" value="BETA-LACTAMASE-TYPE TRANSPEPTIDASE FOLD CONTAINING PROTEIN"/>
    <property type="match status" value="1"/>
</dbReference>
<dbReference type="EMBL" id="RZUH01000001">
    <property type="protein sequence ID" value="KAA8829568.1"/>
    <property type="molecule type" value="Genomic_DNA"/>
</dbReference>
<keyword evidence="3" id="KW-0378">Hydrolase</keyword>
<dbReference type="GO" id="GO:0008800">
    <property type="term" value="F:beta-lactamase activity"/>
    <property type="evidence" value="ECO:0007669"/>
    <property type="project" value="InterPro"/>
</dbReference>
<evidence type="ECO:0000313" key="3">
    <source>
        <dbReference type="EMBL" id="KAA8829568.1"/>
    </source>
</evidence>
<dbReference type="InterPro" id="IPR000871">
    <property type="entry name" value="Beta-lactam_class-A"/>
</dbReference>
<dbReference type="SUPFAM" id="SSF56601">
    <property type="entry name" value="beta-lactamase/transpeptidase-like"/>
    <property type="match status" value="1"/>
</dbReference>
<feature type="compositionally biased region" description="Polar residues" evidence="1">
    <location>
        <begin position="1"/>
        <end position="12"/>
    </location>
</feature>
<evidence type="ECO:0000313" key="4">
    <source>
        <dbReference type="Proteomes" id="UP000410049"/>
    </source>
</evidence>
<sequence>MSGRNEMTQQQELVGDDDRVGTDTGGRSAALDGIALDPRIDWSIMIRDAATGETLYERTPDAVLKTASIGKLFLLIEVMHQIETGELGLHEIIDRRAMSSDDFCEDSGLLYLLDQQTLSVHDLGFLVGSFSDNYATNLLIERVGLDRVQSFAKAQGFERSALLDYVRMELRPDGPDDMSCGCARELCDYMLRLNAGTLVSPAASAQIERWLGADTDTSMASGAFNVDPLAHWEAGDPFQLRHKTGTESDVRCDVGFVRCDPTGRTVAYAILANWDKTRYGRLRDVALADMRRLGAAIRAYIEA</sequence>
<dbReference type="InterPro" id="IPR012338">
    <property type="entry name" value="Beta-lactam/transpept-like"/>
</dbReference>
<comment type="caution">
    <text evidence="3">The sequence shown here is derived from an EMBL/GenBank/DDBJ whole genome shotgun (WGS) entry which is preliminary data.</text>
</comment>
<protein>
    <submittedName>
        <fullName evidence="3">Serine hydrolase</fullName>
    </submittedName>
</protein>
<dbReference type="GO" id="GO:0030655">
    <property type="term" value="P:beta-lactam antibiotic catabolic process"/>
    <property type="evidence" value="ECO:0007669"/>
    <property type="project" value="InterPro"/>
</dbReference>
<gene>
    <name evidence="3" type="ORF">EMO91_00740</name>
</gene>
<dbReference type="Proteomes" id="UP000410049">
    <property type="component" value="Unassembled WGS sequence"/>
</dbReference>
<dbReference type="Gene3D" id="3.40.710.10">
    <property type="entry name" value="DD-peptidase/beta-lactamase superfamily"/>
    <property type="match status" value="1"/>
</dbReference>
<feature type="region of interest" description="Disordered" evidence="1">
    <location>
        <begin position="1"/>
        <end position="26"/>
    </location>
</feature>
<dbReference type="Pfam" id="PF13354">
    <property type="entry name" value="Beta-lactamase2"/>
    <property type="match status" value="1"/>
</dbReference>
<dbReference type="GO" id="GO:0046677">
    <property type="term" value="P:response to antibiotic"/>
    <property type="evidence" value="ECO:0007669"/>
    <property type="project" value="InterPro"/>
</dbReference>
<accession>A0A5M9ZPY6</accession>
<evidence type="ECO:0000259" key="2">
    <source>
        <dbReference type="Pfam" id="PF13354"/>
    </source>
</evidence>
<dbReference type="AlphaFoldDB" id="A0A5M9ZPY6"/>